<dbReference type="EMBL" id="VDFV01000092">
    <property type="protein sequence ID" value="TNC59860.1"/>
    <property type="molecule type" value="Genomic_DNA"/>
</dbReference>
<protein>
    <submittedName>
        <fullName evidence="2">Uncharacterized protein</fullName>
    </submittedName>
</protein>
<evidence type="ECO:0000256" key="1">
    <source>
        <dbReference type="SAM" id="MobiDB-lite"/>
    </source>
</evidence>
<comment type="caution">
    <text evidence="2">The sequence shown here is derived from an EMBL/GenBank/DDBJ whole genome shotgun (WGS) entry which is preliminary data.</text>
</comment>
<evidence type="ECO:0000313" key="2">
    <source>
        <dbReference type="EMBL" id="TNC59860.1"/>
    </source>
</evidence>
<dbReference type="RefSeq" id="WP_139083986.1">
    <property type="nucleotide sequence ID" value="NZ_VDFV01000092.1"/>
</dbReference>
<name>A0A5C4N973_9RHOB</name>
<reference evidence="2 3" key="1">
    <citation type="submission" date="2019-06" db="EMBL/GenBank/DDBJ databases">
        <authorList>
            <person name="Jiang L."/>
        </authorList>
    </citation>
    <scope>NUCLEOTIDE SEQUENCE [LARGE SCALE GENOMIC DNA]</scope>
    <source>
        <strain evidence="2 3">YIM 48858</strain>
    </source>
</reference>
<dbReference type="Proteomes" id="UP000305709">
    <property type="component" value="Unassembled WGS sequence"/>
</dbReference>
<accession>A0A5C4N973</accession>
<dbReference type="AlphaFoldDB" id="A0A5C4N973"/>
<keyword evidence="3" id="KW-1185">Reference proteome</keyword>
<feature type="compositionally biased region" description="Basic and acidic residues" evidence="1">
    <location>
        <begin position="7"/>
        <end position="22"/>
    </location>
</feature>
<organism evidence="2 3">
    <name type="scientific">Rubellimicrobium roseum</name>
    <dbReference type="NCBI Taxonomy" id="687525"/>
    <lineage>
        <taxon>Bacteria</taxon>
        <taxon>Pseudomonadati</taxon>
        <taxon>Pseudomonadota</taxon>
        <taxon>Alphaproteobacteria</taxon>
        <taxon>Rhodobacterales</taxon>
        <taxon>Roseobacteraceae</taxon>
        <taxon>Rubellimicrobium</taxon>
    </lineage>
</organism>
<sequence>MPNVGNEDSRYPRLAGGHERDGNEDWADLLVIEKGQIDNPDGPRPTYSTAHLCHACRAELQGEGLGSMAEADAWLRVGLA</sequence>
<proteinExistence type="predicted"/>
<feature type="region of interest" description="Disordered" evidence="1">
    <location>
        <begin position="1"/>
        <end position="22"/>
    </location>
</feature>
<evidence type="ECO:0000313" key="3">
    <source>
        <dbReference type="Proteomes" id="UP000305709"/>
    </source>
</evidence>
<gene>
    <name evidence="2" type="ORF">FHG71_22475</name>
</gene>